<evidence type="ECO:0000256" key="1">
    <source>
        <dbReference type="ARBA" id="ARBA00001954"/>
    </source>
</evidence>
<evidence type="ECO:0000256" key="5">
    <source>
        <dbReference type="ARBA" id="ARBA00023002"/>
    </source>
</evidence>
<comment type="cofactor">
    <cofactor evidence="1">
        <name>Fe(2+)</name>
        <dbReference type="ChEBI" id="CHEBI:29033"/>
    </cofactor>
</comment>
<dbReference type="InterPro" id="IPR003819">
    <property type="entry name" value="TauD/TfdA-like"/>
</dbReference>
<dbReference type="GO" id="GO:0051213">
    <property type="term" value="F:dioxygenase activity"/>
    <property type="evidence" value="ECO:0007669"/>
    <property type="project" value="UniProtKB-KW"/>
</dbReference>
<dbReference type="RefSeq" id="WP_337702319.1">
    <property type="nucleotide sequence ID" value="NZ_JBBEGM010000003.1"/>
</dbReference>
<gene>
    <name evidence="8" type="ORF">WCD58_10275</name>
</gene>
<dbReference type="InterPro" id="IPR042098">
    <property type="entry name" value="TauD-like_sf"/>
</dbReference>
<comment type="caution">
    <text evidence="8">The sequence shown here is derived from an EMBL/GenBank/DDBJ whole genome shotgun (WGS) entry which is preliminary data.</text>
</comment>
<dbReference type="Pfam" id="PF02668">
    <property type="entry name" value="TauD"/>
    <property type="match status" value="1"/>
</dbReference>
<keyword evidence="5" id="KW-0560">Oxidoreductase</keyword>
<dbReference type="Gene3D" id="3.60.130.10">
    <property type="entry name" value="Clavaminate synthase-like"/>
    <property type="match status" value="1"/>
</dbReference>
<evidence type="ECO:0000256" key="6">
    <source>
        <dbReference type="ARBA" id="ARBA00023004"/>
    </source>
</evidence>
<evidence type="ECO:0000256" key="4">
    <source>
        <dbReference type="ARBA" id="ARBA00022964"/>
    </source>
</evidence>
<dbReference type="EMBL" id="JBBEGM010000003">
    <property type="protein sequence ID" value="MEJ2861544.1"/>
    <property type="molecule type" value="Genomic_DNA"/>
</dbReference>
<dbReference type="InterPro" id="IPR051323">
    <property type="entry name" value="AtsK-like"/>
</dbReference>
<organism evidence="8 9">
    <name type="scientific">Actinomycetospora flava</name>
    <dbReference type="NCBI Taxonomy" id="3129232"/>
    <lineage>
        <taxon>Bacteria</taxon>
        <taxon>Bacillati</taxon>
        <taxon>Actinomycetota</taxon>
        <taxon>Actinomycetes</taxon>
        <taxon>Pseudonocardiales</taxon>
        <taxon>Pseudonocardiaceae</taxon>
        <taxon>Actinomycetospora</taxon>
    </lineage>
</organism>
<proteinExistence type="inferred from homology"/>
<dbReference type="Proteomes" id="UP001369736">
    <property type="component" value="Unassembled WGS sequence"/>
</dbReference>
<comment type="similarity">
    <text evidence="2">Belongs to the TfdA dioxygenase family.</text>
</comment>
<protein>
    <submittedName>
        <fullName evidence="8">TauD/TfdA family dioxygenase</fullName>
    </submittedName>
</protein>
<reference evidence="8 9" key="1">
    <citation type="submission" date="2024-03" db="EMBL/GenBank/DDBJ databases">
        <title>Actinomycetospora sp. OC33-EN07, a novel actinomycete isolated from wild orchid (Aerides multiflora).</title>
        <authorList>
            <person name="Suriyachadkun C."/>
        </authorList>
    </citation>
    <scope>NUCLEOTIDE SEQUENCE [LARGE SCALE GENOMIC DNA]</scope>
    <source>
        <strain evidence="8 9">OC33-EN07</strain>
    </source>
</reference>
<keyword evidence="6" id="KW-0408">Iron</keyword>
<keyword evidence="3" id="KW-0479">Metal-binding</keyword>
<keyword evidence="4 8" id="KW-0223">Dioxygenase</keyword>
<dbReference type="PANTHER" id="PTHR30468:SF5">
    <property type="entry name" value="ALPHA-KETOGLUTARATE-DEPENDENT SULFATE ESTER DIOXYGENASE"/>
    <property type="match status" value="1"/>
</dbReference>
<evidence type="ECO:0000313" key="9">
    <source>
        <dbReference type="Proteomes" id="UP001369736"/>
    </source>
</evidence>
<accession>A0ABU8M2H2</accession>
<evidence type="ECO:0000256" key="2">
    <source>
        <dbReference type="ARBA" id="ARBA00005896"/>
    </source>
</evidence>
<name>A0ABU8M2H2_9PSEU</name>
<keyword evidence="9" id="KW-1185">Reference proteome</keyword>
<sequence>MSVTTSVDIRPIAGALGAELTGVRLSPDLPDEEVARIRAAILAHKLVVVRGQDHLDDRAHAGFVRRLGPLTTAHPTITGGREEAAILPVDSERGNRANSWHTDVTFVDRPPAFTTLRALVLPPFGGDTVFANTAAAYAALPEGLKTLVDGLWAEHSNDYDYATAHATTGPEGRTEEYQQEFTATIYKTHHPVVRVHPETGERALVLGHFITKFLGYNGVDSRTLFDLLQSHVTRLENTVRWRWAPGDIALWDNRATQHYAVADYGDLPRTMHRVTVAGDVPVSVDGKRSVAVEGNADAYAGAS</sequence>
<feature type="domain" description="TauD/TfdA-like" evidence="7">
    <location>
        <begin position="8"/>
        <end position="275"/>
    </location>
</feature>
<evidence type="ECO:0000256" key="3">
    <source>
        <dbReference type="ARBA" id="ARBA00022723"/>
    </source>
</evidence>
<evidence type="ECO:0000259" key="7">
    <source>
        <dbReference type="Pfam" id="PF02668"/>
    </source>
</evidence>
<dbReference type="SUPFAM" id="SSF51197">
    <property type="entry name" value="Clavaminate synthase-like"/>
    <property type="match status" value="1"/>
</dbReference>
<evidence type="ECO:0000313" key="8">
    <source>
        <dbReference type="EMBL" id="MEJ2861544.1"/>
    </source>
</evidence>
<dbReference type="PANTHER" id="PTHR30468">
    <property type="entry name" value="ALPHA-KETOGLUTARATE-DEPENDENT SULFONATE DIOXYGENASE"/>
    <property type="match status" value="1"/>
</dbReference>